<name>A0A1I4Z7C7_9GAMM</name>
<accession>A0A1I4Z7C7</accession>
<reference evidence="2" key="1">
    <citation type="submission" date="2016-10" db="EMBL/GenBank/DDBJ databases">
        <authorList>
            <person name="Varghese N."/>
            <person name="Submissions S."/>
        </authorList>
    </citation>
    <scope>NUCLEOTIDE SEQUENCE [LARGE SCALE GENOMIC DNA]</scope>
    <source>
        <strain evidence="2">OV426</strain>
    </source>
</reference>
<gene>
    <name evidence="1" type="ORF">SAMN05428971_1507</name>
</gene>
<dbReference type="InterPro" id="IPR053759">
    <property type="entry name" value="CDI_Immunity_Comp"/>
</dbReference>
<protein>
    <submittedName>
        <fullName evidence="1">Uncharacterized protein</fullName>
    </submittedName>
</protein>
<dbReference type="Proteomes" id="UP000198968">
    <property type="component" value="Unassembled WGS sequence"/>
</dbReference>
<organism evidence="1 2">
    <name type="scientific">Candidatus Pantoea varia</name>
    <dbReference type="NCBI Taxonomy" id="1881036"/>
    <lineage>
        <taxon>Bacteria</taxon>
        <taxon>Pseudomonadati</taxon>
        <taxon>Pseudomonadota</taxon>
        <taxon>Gammaproteobacteria</taxon>
        <taxon>Enterobacterales</taxon>
        <taxon>Erwiniaceae</taxon>
        <taxon>Pantoea</taxon>
    </lineage>
</organism>
<evidence type="ECO:0000313" key="1">
    <source>
        <dbReference type="EMBL" id="SFN46166.1"/>
    </source>
</evidence>
<dbReference type="EMBL" id="FOVG01000001">
    <property type="protein sequence ID" value="SFN46166.1"/>
    <property type="molecule type" value="Genomic_DNA"/>
</dbReference>
<evidence type="ECO:0000313" key="2">
    <source>
        <dbReference type="Proteomes" id="UP000198968"/>
    </source>
</evidence>
<keyword evidence="2" id="KW-1185">Reference proteome</keyword>
<dbReference type="Gene3D" id="3.30.70.2920">
    <property type="match status" value="1"/>
</dbReference>
<dbReference type="OrthoDB" id="6541664at2"/>
<sequence>MSISIRCYTKFSVSELQPHLDRLLSSNPKVFPQHYILYKAKRLGPFDKEISNEFGLEPESFFYIDVNNKALEISTDEMADMVRNELGKENVIVLLNGEDLI</sequence>
<dbReference type="AlphaFoldDB" id="A0A1I4Z7C7"/>
<proteinExistence type="predicted"/>
<dbReference type="RefSeq" id="WP_090962175.1">
    <property type="nucleotide sequence ID" value="NZ_FOVG01000001.1"/>
</dbReference>